<evidence type="ECO:0000256" key="1">
    <source>
        <dbReference type="SAM" id="SignalP"/>
    </source>
</evidence>
<name>A0A165B762_EXIGL</name>
<feature type="signal peptide" evidence="1">
    <location>
        <begin position="1"/>
        <end position="18"/>
    </location>
</feature>
<dbReference type="AlphaFoldDB" id="A0A165B762"/>
<proteinExistence type="predicted"/>
<dbReference type="InParanoid" id="A0A165B762"/>
<sequence length="206" mass="22198">MLPLIIVSSLCLVGAVRADWTSILFMSNAWSLSGNVTRAPSAPGCPGGGLVANIFGTIELSFVGTAVVQYGPSPDGDMSVLIDGASRPSSYDRTGGSCGVIFGYSNLDPHARHIISISTVPQSSGPGERTEIIINSARGRATSFNLHIDFNCPENRHYPIFHIVSLQHHVCHYLSIFDLIGVLSDVDLHFHTHCYLFDTLFQLATP</sequence>
<dbReference type="EMBL" id="KV426535">
    <property type="protein sequence ID" value="KZV79974.1"/>
    <property type="molecule type" value="Genomic_DNA"/>
</dbReference>
<keyword evidence="3" id="KW-1185">Reference proteome</keyword>
<reference evidence="2 3" key="1">
    <citation type="journal article" date="2016" name="Mol. Biol. Evol.">
        <title>Comparative Genomics of Early-Diverging Mushroom-Forming Fungi Provides Insights into the Origins of Lignocellulose Decay Capabilities.</title>
        <authorList>
            <person name="Nagy L.G."/>
            <person name="Riley R."/>
            <person name="Tritt A."/>
            <person name="Adam C."/>
            <person name="Daum C."/>
            <person name="Floudas D."/>
            <person name="Sun H."/>
            <person name="Yadav J.S."/>
            <person name="Pangilinan J."/>
            <person name="Larsson K.H."/>
            <person name="Matsuura K."/>
            <person name="Barry K."/>
            <person name="Labutti K."/>
            <person name="Kuo R."/>
            <person name="Ohm R.A."/>
            <person name="Bhattacharya S.S."/>
            <person name="Shirouzu T."/>
            <person name="Yoshinaga Y."/>
            <person name="Martin F.M."/>
            <person name="Grigoriev I.V."/>
            <person name="Hibbett D.S."/>
        </authorList>
    </citation>
    <scope>NUCLEOTIDE SEQUENCE [LARGE SCALE GENOMIC DNA]</scope>
    <source>
        <strain evidence="2 3">HHB12029</strain>
    </source>
</reference>
<accession>A0A165B762</accession>
<dbReference type="Proteomes" id="UP000077266">
    <property type="component" value="Unassembled WGS sequence"/>
</dbReference>
<protein>
    <submittedName>
        <fullName evidence="2">Uncharacterized protein</fullName>
    </submittedName>
</protein>
<feature type="chain" id="PRO_5007855543" evidence="1">
    <location>
        <begin position="19"/>
        <end position="206"/>
    </location>
</feature>
<gene>
    <name evidence="2" type="ORF">EXIGLDRAFT_781569</name>
</gene>
<evidence type="ECO:0000313" key="2">
    <source>
        <dbReference type="EMBL" id="KZV79974.1"/>
    </source>
</evidence>
<evidence type="ECO:0000313" key="3">
    <source>
        <dbReference type="Proteomes" id="UP000077266"/>
    </source>
</evidence>
<keyword evidence="1" id="KW-0732">Signal</keyword>
<organism evidence="2 3">
    <name type="scientific">Exidia glandulosa HHB12029</name>
    <dbReference type="NCBI Taxonomy" id="1314781"/>
    <lineage>
        <taxon>Eukaryota</taxon>
        <taxon>Fungi</taxon>
        <taxon>Dikarya</taxon>
        <taxon>Basidiomycota</taxon>
        <taxon>Agaricomycotina</taxon>
        <taxon>Agaricomycetes</taxon>
        <taxon>Auriculariales</taxon>
        <taxon>Exidiaceae</taxon>
        <taxon>Exidia</taxon>
    </lineage>
</organism>